<organism evidence="2 3">
    <name type="scientific">Falsochrobactrum ovis</name>
    <dbReference type="NCBI Taxonomy" id="1293442"/>
    <lineage>
        <taxon>Bacteria</taxon>
        <taxon>Pseudomonadati</taxon>
        <taxon>Pseudomonadota</taxon>
        <taxon>Alphaproteobacteria</taxon>
        <taxon>Hyphomicrobiales</taxon>
        <taxon>Brucellaceae</taxon>
        <taxon>Falsochrobactrum</taxon>
    </lineage>
</organism>
<keyword evidence="3" id="KW-1185">Reference proteome</keyword>
<reference evidence="2 3" key="1">
    <citation type="submission" date="2018-06" db="EMBL/GenBank/DDBJ databases">
        <title>Genomic Encyclopedia of Type Strains, Phase IV (KMG-IV): sequencing the most valuable type-strain genomes for metagenomic binning, comparative biology and taxonomic classification.</title>
        <authorList>
            <person name="Goeker M."/>
        </authorList>
    </citation>
    <scope>NUCLEOTIDE SEQUENCE [LARGE SCALE GENOMIC DNA]</scope>
    <source>
        <strain evidence="2 3">DSM 26720</strain>
    </source>
</reference>
<comment type="caution">
    <text evidence="2">The sequence shown here is derived from an EMBL/GenBank/DDBJ whole genome shotgun (WGS) entry which is preliminary data.</text>
</comment>
<dbReference type="InterPro" id="IPR002654">
    <property type="entry name" value="Glyco_trans_25"/>
</dbReference>
<feature type="domain" description="Glycosyl transferase family 25" evidence="1">
    <location>
        <begin position="24"/>
        <end position="177"/>
    </location>
</feature>
<dbReference type="GO" id="GO:0016740">
    <property type="term" value="F:transferase activity"/>
    <property type="evidence" value="ECO:0007669"/>
    <property type="project" value="UniProtKB-KW"/>
</dbReference>
<dbReference type="Proteomes" id="UP000249453">
    <property type="component" value="Unassembled WGS sequence"/>
</dbReference>
<dbReference type="AlphaFoldDB" id="A0A364JRV2"/>
<sequence length="269" mass="30629">MQSVVSNSRALQAYILTVDADDGPRRKSSMQTWAATGISHQFIQGYTAEEVSSSDYNGLTNFFRYKRPLTAGEIAVYKGHRKVWRHIVEDGVYVGLVLEDDAMIIDNEHLKTFLTDVLLQLDYRSWDIIKLFNFTAKNVILTRHVGNSKLVCHKRPANGAVGYLINPQAAKRLLSRKRVFRPIDEDLSHPWELGLRVWSASANLLSEVSHELGGSLLEGERHLLDVASRRQTIRFAAKRNILELEKQLRSILYARKILADERSLVDGWS</sequence>
<dbReference type="OrthoDB" id="259382at2"/>
<dbReference type="EMBL" id="QLMK01000022">
    <property type="protein sequence ID" value="RAK25588.1"/>
    <property type="molecule type" value="Genomic_DNA"/>
</dbReference>
<protein>
    <submittedName>
        <fullName evidence="2">GR25 family glycosyltransferase involved in LPS biosynthesis</fullName>
    </submittedName>
</protein>
<dbReference type="CDD" id="cd06532">
    <property type="entry name" value="Glyco_transf_25"/>
    <property type="match status" value="1"/>
</dbReference>
<keyword evidence="2" id="KW-0808">Transferase</keyword>
<name>A0A364JRV2_9HYPH</name>
<accession>A0A364JRV2</accession>
<evidence type="ECO:0000313" key="2">
    <source>
        <dbReference type="EMBL" id="RAK25588.1"/>
    </source>
</evidence>
<dbReference type="Pfam" id="PF01755">
    <property type="entry name" value="Glyco_transf_25"/>
    <property type="match status" value="1"/>
</dbReference>
<evidence type="ECO:0000313" key="3">
    <source>
        <dbReference type="Proteomes" id="UP000249453"/>
    </source>
</evidence>
<evidence type="ECO:0000259" key="1">
    <source>
        <dbReference type="Pfam" id="PF01755"/>
    </source>
</evidence>
<gene>
    <name evidence="2" type="ORF">C7374_1225</name>
</gene>
<dbReference type="RefSeq" id="WP_146612747.1">
    <property type="nucleotide sequence ID" value="NZ_JBHEEY010000022.1"/>
</dbReference>
<proteinExistence type="predicted"/>